<proteinExistence type="predicted"/>
<protein>
    <submittedName>
        <fullName evidence="1">Uncharacterized protein</fullName>
    </submittedName>
</protein>
<gene>
    <name evidence="1" type="ORF">A4D02_11055</name>
</gene>
<name>A0ABX3NRG0_9BACT</name>
<keyword evidence="2" id="KW-1185">Reference proteome</keyword>
<dbReference type="Proteomes" id="UP000192277">
    <property type="component" value="Unassembled WGS sequence"/>
</dbReference>
<comment type="caution">
    <text evidence="1">The sequence shown here is derived from an EMBL/GenBank/DDBJ whole genome shotgun (WGS) entry which is preliminary data.</text>
</comment>
<dbReference type="RefSeq" id="WP_014219006.1">
    <property type="nucleotide sequence ID" value="NZ_LWBO01000034.1"/>
</dbReference>
<accession>A0ABX3NRG0</accession>
<evidence type="ECO:0000313" key="1">
    <source>
        <dbReference type="EMBL" id="OQP44004.1"/>
    </source>
</evidence>
<dbReference type="SUPFAM" id="SSF69322">
    <property type="entry name" value="Tricorn protease domain 2"/>
    <property type="match status" value="1"/>
</dbReference>
<evidence type="ECO:0000313" key="2">
    <source>
        <dbReference type="Proteomes" id="UP000192277"/>
    </source>
</evidence>
<reference evidence="1 2" key="1">
    <citation type="submission" date="2016-04" db="EMBL/GenBank/DDBJ databases">
        <authorList>
            <person name="Chen L."/>
            <person name="Zhuang W."/>
            <person name="Wang G."/>
        </authorList>
    </citation>
    <scope>NUCLEOTIDE SEQUENCE [LARGE SCALE GENOMIC DNA]</scope>
    <source>
        <strain evidence="2">GR20</strain>
    </source>
</reference>
<sequence>MTIQKTQLEPDKQPLNFEIFNISGTSRTELYLLMHINEEPDDWETYRSAVVKITPRAIEVVYYIYNWIQSMWYSPSGKIYLASVDGEIHTNASGSWEVLSLGKYSFNYITGLPDGSIVCCGSGAGIFSYDDHQWKLLNKGLPDNCDLITIGGLSLDNLYAFGKRGAVFHYDGDKWTRLESPTSKMLVNMLPVSADEFYCCGWSGTFLIKRKSSWEKKDAPDEHNFYSMIHFEKKLLIAAGNGGIFSFDNNEILPLYRNMPASNLTVIDGNLFAVYGNAFYELNNEAWVKYEPDFGSVIK</sequence>
<organism evidence="1 2">
    <name type="scientific">Niastella koreensis</name>
    <dbReference type="NCBI Taxonomy" id="354356"/>
    <lineage>
        <taxon>Bacteria</taxon>
        <taxon>Pseudomonadati</taxon>
        <taxon>Bacteroidota</taxon>
        <taxon>Chitinophagia</taxon>
        <taxon>Chitinophagales</taxon>
        <taxon>Chitinophagaceae</taxon>
        <taxon>Niastella</taxon>
    </lineage>
</organism>
<dbReference type="EMBL" id="LWBO01000034">
    <property type="protein sequence ID" value="OQP44004.1"/>
    <property type="molecule type" value="Genomic_DNA"/>
</dbReference>